<evidence type="ECO:0000313" key="4">
    <source>
        <dbReference type="EMBL" id="MFB9328891.1"/>
    </source>
</evidence>
<dbReference type="RefSeq" id="WP_377498638.1">
    <property type="nucleotide sequence ID" value="NZ_JBHMDO010000038.1"/>
</dbReference>
<dbReference type="Proteomes" id="UP001589747">
    <property type="component" value="Unassembled WGS sequence"/>
</dbReference>
<dbReference type="InterPro" id="IPR047057">
    <property type="entry name" value="MerR_fam"/>
</dbReference>
<dbReference type="Pfam" id="PF13411">
    <property type="entry name" value="MerR_1"/>
    <property type="match status" value="1"/>
</dbReference>
<evidence type="ECO:0000259" key="3">
    <source>
        <dbReference type="PROSITE" id="PS50937"/>
    </source>
</evidence>
<dbReference type="InterPro" id="IPR000551">
    <property type="entry name" value="MerR-type_HTH_dom"/>
</dbReference>
<gene>
    <name evidence="4" type="ORF">ACFFSY_23395</name>
</gene>
<feature type="domain" description="HTH merR-type" evidence="3">
    <location>
        <begin position="1"/>
        <end position="69"/>
    </location>
</feature>
<proteinExistence type="predicted"/>
<keyword evidence="2" id="KW-0175">Coiled coil</keyword>
<dbReference type="EMBL" id="JBHMDO010000038">
    <property type="protein sequence ID" value="MFB9328891.1"/>
    <property type="molecule type" value="Genomic_DNA"/>
</dbReference>
<evidence type="ECO:0000256" key="1">
    <source>
        <dbReference type="ARBA" id="ARBA00023125"/>
    </source>
</evidence>
<protein>
    <submittedName>
        <fullName evidence="4">MerR family transcriptional regulator</fullName>
    </submittedName>
</protein>
<dbReference type="PANTHER" id="PTHR30204:SF98">
    <property type="entry name" value="HTH-TYPE TRANSCRIPTIONAL REGULATOR ADHR"/>
    <property type="match status" value="1"/>
</dbReference>
<name>A0ABV5KUJ0_9BACL</name>
<dbReference type="PRINTS" id="PR00040">
    <property type="entry name" value="HTHMERR"/>
</dbReference>
<keyword evidence="1" id="KW-0238">DNA-binding</keyword>
<dbReference type="PANTHER" id="PTHR30204">
    <property type="entry name" value="REDOX-CYCLING DRUG-SENSING TRANSCRIPTIONAL ACTIVATOR SOXR"/>
    <property type="match status" value="1"/>
</dbReference>
<sequence length="132" mass="15311">MRMAEVSAKFGIPQDTLRYYERIGLLPPVNRNPSGIREYTEENLKWVEFVKCMRQAGLSIEALSEYVGLFQQGDQSMNARKDLLTEQRAQLAVRVEEMTKTLERLDHKIASYEQHLSEIERNLHASEREAAI</sequence>
<accession>A0ABV5KUJ0</accession>
<dbReference type="SMART" id="SM00422">
    <property type="entry name" value="HTH_MERR"/>
    <property type="match status" value="1"/>
</dbReference>
<evidence type="ECO:0000256" key="2">
    <source>
        <dbReference type="SAM" id="Coils"/>
    </source>
</evidence>
<dbReference type="InterPro" id="IPR009061">
    <property type="entry name" value="DNA-bd_dom_put_sf"/>
</dbReference>
<comment type="caution">
    <text evidence="4">The sequence shown here is derived from an EMBL/GenBank/DDBJ whole genome shotgun (WGS) entry which is preliminary data.</text>
</comment>
<dbReference type="CDD" id="cd01109">
    <property type="entry name" value="HTH_YyaN"/>
    <property type="match status" value="1"/>
</dbReference>
<dbReference type="PROSITE" id="PS50937">
    <property type="entry name" value="HTH_MERR_2"/>
    <property type="match status" value="1"/>
</dbReference>
<keyword evidence="5" id="KW-1185">Reference proteome</keyword>
<feature type="coiled-coil region" evidence="2">
    <location>
        <begin position="88"/>
        <end position="129"/>
    </location>
</feature>
<reference evidence="4 5" key="1">
    <citation type="submission" date="2024-09" db="EMBL/GenBank/DDBJ databases">
        <authorList>
            <person name="Sun Q."/>
            <person name="Mori K."/>
        </authorList>
    </citation>
    <scope>NUCLEOTIDE SEQUENCE [LARGE SCALE GENOMIC DNA]</scope>
    <source>
        <strain evidence="4 5">TISTR 2452</strain>
    </source>
</reference>
<organism evidence="4 5">
    <name type="scientific">Paenibacillus aurantiacus</name>
    <dbReference type="NCBI Taxonomy" id="1936118"/>
    <lineage>
        <taxon>Bacteria</taxon>
        <taxon>Bacillati</taxon>
        <taxon>Bacillota</taxon>
        <taxon>Bacilli</taxon>
        <taxon>Bacillales</taxon>
        <taxon>Paenibacillaceae</taxon>
        <taxon>Paenibacillus</taxon>
    </lineage>
</organism>
<dbReference type="SUPFAM" id="SSF46955">
    <property type="entry name" value="Putative DNA-binding domain"/>
    <property type="match status" value="1"/>
</dbReference>
<dbReference type="Gene3D" id="1.10.1660.10">
    <property type="match status" value="1"/>
</dbReference>
<evidence type="ECO:0000313" key="5">
    <source>
        <dbReference type="Proteomes" id="UP001589747"/>
    </source>
</evidence>